<dbReference type="PROSITE" id="PS50294">
    <property type="entry name" value="WD_REPEATS_REGION"/>
    <property type="match status" value="1"/>
</dbReference>
<sequence length="1185" mass="139256">MSIAAVAHEQIYGINYNVNTNTIFTNNEEIIYAVGTCIVRYDVNRKKQFFIMGSQDCIEITAISISYNKRFMAFAEITEKASQIIIYDLRLMVIIKNIVLEKLPKSTRIMIIKFSEDDKYLYAQTGAPDWKIYQYKLDKALLTMVVDNLPPSFNFSLMDDPKYNDNDYLYEMNINKDPKYLISVLGRGYLRIYSFKKGSYDYYDISRPNKPAEYICHCWLNNFFLLAGTREGRLDVFDFSGTYLDELEDAHDMKKVSSNPIYSICSLKDGFVISGNNTITIYKYNNIGSMDLKNSSLFDINNKTVFSSNQYKVLKKINLTKDDNVVIKSIVKNSTEDELICYTSNNQLFYIDLYKYEENVMNDMDNNDSDNHSLFSQLSLPYHTGGILALDVCARKSLIATCSKDHTLRIWNYIDNSIELIKYYQEEAFCLSIHPSGLYIIVGFNDKLRFMNILVDDIRTFKEFNIRNCRECKFSNGGQYFAAVSGNDIHVYSTWSFELLHVMTGHNGKINSVKWSKDDTKMVSCGKDGAVYLWSIVDYSNKKRESEHVLKNCDYTCAVLAHNNTSIYAVGSDKTLKEIEDSQVTKEMNTNETYTQIILSNSGKMLFAGTNKGTIRALRYPFNSVSEIEYRAHKAHSKAVSSLQISYDDRYLFSAGEDGNIFIFQINEKEDKHKSNAYYGNEMLITKTELEEKVSKIIELKTRLEELKLEKDYQLRNNDVDFNKEKNTIIKEHRGKLEYLNNENKNLKNLIEYEREQHEEKFVKEIENYEKTIQELESLNNYKLMSKYKKYEELEKELGKIQLKWEKEVKSVNSKNYSELEKLSLMNDKILNEKEDDINNLKDKLYKQNKENEEIIRQTKEDSETEIENLKSKYDDIIKNQKETAAYMKGENGIMKKKFTSFYAEIETHKAELERIQAECRRLKDIISKMEANIASVNREKKKILVREEMVHDKEKNIFDLKKENQELEKYKYVLDYKIKELKTQIEPREQEIEEISDKIIVLDEDLQTFKKKNQNFENSIEVIKDKINQLVHMIEKEKVTIRSYFSVVTKFRVSLNDLIDVILEPKLLKKTFEKLYKQFLENVKYLEEEDKMDEDTKDEISRQQNTMIHQIKKYKNQIIDEEKQSTKELTSMLNNNIELISELSSLLYQVKVERNKLINTQRTLKRVMLIAQQAEKRENNLQKL</sequence>
<evidence type="ECO:0000256" key="4">
    <source>
        <dbReference type="SAM" id="Coils"/>
    </source>
</evidence>
<accession>A0A1Y2A6U3</accession>
<gene>
    <name evidence="6" type="ORF">LY90DRAFT_677202</name>
</gene>
<dbReference type="SMART" id="SM00320">
    <property type="entry name" value="WD40"/>
    <property type="match status" value="7"/>
</dbReference>
<keyword evidence="7" id="KW-1185">Reference proteome</keyword>
<evidence type="ECO:0000256" key="3">
    <source>
        <dbReference type="PROSITE-ProRule" id="PRU00221"/>
    </source>
</evidence>
<keyword evidence="1 3" id="KW-0853">WD repeat</keyword>
<feature type="coiled-coil region" evidence="4">
    <location>
        <begin position="687"/>
        <end position="804"/>
    </location>
</feature>
<organism evidence="6 7">
    <name type="scientific">Neocallimastix californiae</name>
    <dbReference type="NCBI Taxonomy" id="1754190"/>
    <lineage>
        <taxon>Eukaryota</taxon>
        <taxon>Fungi</taxon>
        <taxon>Fungi incertae sedis</taxon>
        <taxon>Chytridiomycota</taxon>
        <taxon>Chytridiomycota incertae sedis</taxon>
        <taxon>Neocallimastigomycetes</taxon>
        <taxon>Neocallimastigales</taxon>
        <taxon>Neocallimastigaceae</taxon>
        <taxon>Neocallimastix</taxon>
    </lineage>
</organism>
<feature type="domain" description="EML-like second beta-propeller" evidence="5">
    <location>
        <begin position="388"/>
        <end position="665"/>
    </location>
</feature>
<dbReference type="InterPro" id="IPR052993">
    <property type="entry name" value="CFA-57"/>
</dbReference>
<keyword evidence="2" id="KW-0677">Repeat</keyword>
<dbReference type="PANTHER" id="PTHR32215:SF0">
    <property type="entry name" value="CILIA- AND FLAGELLA-ASSOCIATED PROTEIN 57"/>
    <property type="match status" value="1"/>
</dbReference>
<comment type="caution">
    <text evidence="6">The sequence shown here is derived from an EMBL/GenBank/DDBJ whole genome shotgun (WGS) entry which is preliminary data.</text>
</comment>
<evidence type="ECO:0000256" key="1">
    <source>
        <dbReference type="ARBA" id="ARBA00022574"/>
    </source>
</evidence>
<dbReference type="InterPro" id="IPR001680">
    <property type="entry name" value="WD40_rpt"/>
</dbReference>
<evidence type="ECO:0000313" key="7">
    <source>
        <dbReference type="Proteomes" id="UP000193920"/>
    </source>
</evidence>
<dbReference type="SUPFAM" id="SSF50978">
    <property type="entry name" value="WD40 repeat-like"/>
    <property type="match status" value="2"/>
</dbReference>
<dbReference type="PROSITE" id="PS50082">
    <property type="entry name" value="WD_REPEATS_2"/>
    <property type="match status" value="3"/>
</dbReference>
<protein>
    <submittedName>
        <fullName evidence="6">WD40 repeat-like protein</fullName>
    </submittedName>
</protein>
<dbReference type="InterPro" id="IPR036322">
    <property type="entry name" value="WD40_repeat_dom_sf"/>
</dbReference>
<evidence type="ECO:0000259" key="5">
    <source>
        <dbReference type="Pfam" id="PF23414"/>
    </source>
</evidence>
<reference evidence="6 7" key="1">
    <citation type="submission" date="2016-08" db="EMBL/GenBank/DDBJ databases">
        <title>A Parts List for Fungal Cellulosomes Revealed by Comparative Genomics.</title>
        <authorList>
            <consortium name="DOE Joint Genome Institute"/>
            <person name="Haitjema C.H."/>
            <person name="Gilmore S.P."/>
            <person name="Henske J.K."/>
            <person name="Solomon K.V."/>
            <person name="De Groot R."/>
            <person name="Kuo A."/>
            <person name="Mondo S.J."/>
            <person name="Salamov A.A."/>
            <person name="Labutti K."/>
            <person name="Zhao Z."/>
            <person name="Chiniquy J."/>
            <person name="Barry K."/>
            <person name="Brewer H.M."/>
            <person name="Purvine S.O."/>
            <person name="Wright A.T."/>
            <person name="Boxma B."/>
            <person name="Van Alen T."/>
            <person name="Hackstein J.H."/>
            <person name="Baker S.E."/>
            <person name="Grigoriev I.V."/>
            <person name="O'Malley M.A."/>
        </authorList>
    </citation>
    <scope>NUCLEOTIDE SEQUENCE [LARGE SCALE GENOMIC DNA]</scope>
    <source>
        <strain evidence="6 7">G1</strain>
    </source>
</reference>
<dbReference type="STRING" id="1754190.A0A1Y2A6U3"/>
<dbReference type="AlphaFoldDB" id="A0A1Y2A6U3"/>
<dbReference type="InterPro" id="IPR015943">
    <property type="entry name" value="WD40/YVTN_repeat-like_dom_sf"/>
</dbReference>
<feature type="repeat" description="WD" evidence="3">
    <location>
        <begin position="503"/>
        <end position="536"/>
    </location>
</feature>
<dbReference type="OrthoDB" id="10251741at2759"/>
<dbReference type="EMBL" id="MCOG01000320">
    <property type="protein sequence ID" value="ORY18266.1"/>
    <property type="molecule type" value="Genomic_DNA"/>
</dbReference>
<name>A0A1Y2A6U3_9FUNG</name>
<feature type="repeat" description="WD" evidence="3">
    <location>
        <begin position="380"/>
        <end position="412"/>
    </location>
</feature>
<dbReference type="Proteomes" id="UP000193920">
    <property type="component" value="Unassembled WGS sequence"/>
</dbReference>
<proteinExistence type="predicted"/>
<feature type="coiled-coil region" evidence="4">
    <location>
        <begin position="906"/>
        <end position="1027"/>
    </location>
</feature>
<dbReference type="Gene3D" id="2.130.10.10">
    <property type="entry name" value="YVTN repeat-like/Quinoprotein amine dehydrogenase"/>
    <property type="match status" value="3"/>
</dbReference>
<evidence type="ECO:0000313" key="6">
    <source>
        <dbReference type="EMBL" id="ORY18266.1"/>
    </source>
</evidence>
<feature type="coiled-coil region" evidence="4">
    <location>
        <begin position="831"/>
        <end position="880"/>
    </location>
</feature>
<evidence type="ECO:0000256" key="2">
    <source>
        <dbReference type="ARBA" id="ARBA00022737"/>
    </source>
</evidence>
<feature type="repeat" description="WD" evidence="3">
    <location>
        <begin position="633"/>
        <end position="674"/>
    </location>
</feature>
<dbReference type="InterPro" id="IPR055442">
    <property type="entry name" value="Beta-prop_EML-like_2nd"/>
</dbReference>
<dbReference type="PANTHER" id="PTHR32215">
    <property type="entry name" value="CILIA- AND FLAGELLA-ASSOCIATED PROTEIN 57"/>
    <property type="match status" value="1"/>
</dbReference>
<keyword evidence="4" id="KW-0175">Coiled coil</keyword>
<dbReference type="Pfam" id="PF23414">
    <property type="entry name" value="Beta-prop_EML_2"/>
    <property type="match status" value="1"/>
</dbReference>